<evidence type="ECO:0000313" key="2">
    <source>
        <dbReference type="Proteomes" id="UP000663874"/>
    </source>
</evidence>
<proteinExistence type="predicted"/>
<name>A0A820LNI4_9BILA</name>
<sequence length="28" mass="3356">LWWKITYSFVNVITSTSDDKKSSTFHTY</sequence>
<evidence type="ECO:0000313" key="1">
    <source>
        <dbReference type="EMBL" id="CAF4360313.1"/>
    </source>
</evidence>
<feature type="non-terminal residue" evidence="1">
    <location>
        <position position="1"/>
    </location>
</feature>
<dbReference type="AlphaFoldDB" id="A0A820LNI4"/>
<comment type="caution">
    <text evidence="1">The sequence shown here is derived from an EMBL/GenBank/DDBJ whole genome shotgun (WGS) entry which is preliminary data.</text>
</comment>
<reference evidence="1" key="1">
    <citation type="submission" date="2021-02" db="EMBL/GenBank/DDBJ databases">
        <authorList>
            <person name="Nowell W R."/>
        </authorList>
    </citation>
    <scope>NUCLEOTIDE SEQUENCE</scope>
</reference>
<dbReference type="Proteomes" id="UP000663874">
    <property type="component" value="Unassembled WGS sequence"/>
</dbReference>
<gene>
    <name evidence="1" type="ORF">FNK824_LOCUS42645</name>
</gene>
<accession>A0A820LNI4</accession>
<organism evidence="1 2">
    <name type="scientific">Rotaria sordida</name>
    <dbReference type="NCBI Taxonomy" id="392033"/>
    <lineage>
        <taxon>Eukaryota</taxon>
        <taxon>Metazoa</taxon>
        <taxon>Spiralia</taxon>
        <taxon>Gnathifera</taxon>
        <taxon>Rotifera</taxon>
        <taxon>Eurotatoria</taxon>
        <taxon>Bdelloidea</taxon>
        <taxon>Philodinida</taxon>
        <taxon>Philodinidae</taxon>
        <taxon>Rotaria</taxon>
    </lineage>
</organism>
<protein>
    <submittedName>
        <fullName evidence="1">Uncharacterized protein</fullName>
    </submittedName>
</protein>
<dbReference type="EMBL" id="CAJOBE010052002">
    <property type="protein sequence ID" value="CAF4360313.1"/>
    <property type="molecule type" value="Genomic_DNA"/>
</dbReference>